<comment type="caution">
    <text evidence="6">The sequence shown here is derived from an EMBL/GenBank/DDBJ whole genome shotgun (WGS) entry which is preliminary data.</text>
</comment>
<feature type="transmembrane region" description="Helical" evidence="5">
    <location>
        <begin position="110"/>
        <end position="128"/>
    </location>
</feature>
<organism evidence="6 7">
    <name type="scientific">candidate division WWE3 bacterium RIFCSPHIGHO2_01_FULL_48_15</name>
    <dbReference type="NCBI Taxonomy" id="1802619"/>
    <lineage>
        <taxon>Bacteria</taxon>
        <taxon>Katanobacteria</taxon>
    </lineage>
</organism>
<dbReference type="PANTHER" id="PTHR11048:SF5">
    <property type="entry name" value="DECAPRENYL-PHOSPHATE PHOSPHORIBOSYLTRANSFERASE"/>
    <property type="match status" value="1"/>
</dbReference>
<protein>
    <recommendedName>
        <fullName evidence="8">Phosphoribose diphosphate--decaprenyl-phosphate phosphoribosyltransferase</fullName>
    </recommendedName>
</protein>
<dbReference type="GO" id="GO:0005886">
    <property type="term" value="C:plasma membrane"/>
    <property type="evidence" value="ECO:0007669"/>
    <property type="project" value="TreeGrafter"/>
</dbReference>
<feature type="transmembrane region" description="Helical" evidence="5">
    <location>
        <begin position="20"/>
        <end position="36"/>
    </location>
</feature>
<dbReference type="PANTHER" id="PTHR11048">
    <property type="entry name" value="PRENYLTRANSFERASES"/>
    <property type="match status" value="1"/>
</dbReference>
<keyword evidence="2 5" id="KW-0812">Transmembrane</keyword>
<feature type="transmembrane region" description="Helical" evidence="5">
    <location>
        <begin position="135"/>
        <end position="156"/>
    </location>
</feature>
<reference evidence="6 7" key="1">
    <citation type="journal article" date="2016" name="Nat. Commun.">
        <title>Thousands of microbial genomes shed light on interconnected biogeochemical processes in an aquifer system.</title>
        <authorList>
            <person name="Anantharaman K."/>
            <person name="Brown C.T."/>
            <person name="Hug L.A."/>
            <person name="Sharon I."/>
            <person name="Castelle C.J."/>
            <person name="Probst A.J."/>
            <person name="Thomas B.C."/>
            <person name="Singh A."/>
            <person name="Wilkins M.J."/>
            <person name="Karaoz U."/>
            <person name="Brodie E.L."/>
            <person name="Williams K.H."/>
            <person name="Hubbard S.S."/>
            <person name="Banfield J.F."/>
        </authorList>
    </citation>
    <scope>NUCLEOTIDE SEQUENCE [LARGE SCALE GENOMIC DNA]</scope>
</reference>
<feature type="transmembrane region" description="Helical" evidence="5">
    <location>
        <begin position="254"/>
        <end position="274"/>
    </location>
</feature>
<evidence type="ECO:0008006" key="8">
    <source>
        <dbReference type="Google" id="ProtNLM"/>
    </source>
</evidence>
<evidence type="ECO:0000256" key="3">
    <source>
        <dbReference type="ARBA" id="ARBA00022989"/>
    </source>
</evidence>
<evidence type="ECO:0000256" key="5">
    <source>
        <dbReference type="SAM" id="Phobius"/>
    </source>
</evidence>
<evidence type="ECO:0000256" key="4">
    <source>
        <dbReference type="ARBA" id="ARBA00023136"/>
    </source>
</evidence>
<dbReference type="STRING" id="1802619.A2797_00870"/>
<sequence>MEIQKWLWALLVSTRPRQWLKNLTLLAAPFLGGVLFNPEVAGKMGEAFLVFSLLSSCAYIINDLVDRRRDRKHPVKKNRPIASGALPPYLAAIFAIALGTGSLIYTYLNFNYYFFGVALAFIGLQLTYSFWVRNLIILDALWVGAAFVLRVYAGAFVIPTPISSWIILSAIGLSLLLAFGKRRSERTLLSSLHKRFFTRETLRHYPEALLDATIAMSASYTALAYSIFAFQNSPASTMPLFVEFLPTTLSSPKWLLLTVPIVIYGIARYLFVIYEKKEGESPEKVLLSDFPLLGSVVLWTFILTGIIYLL</sequence>
<dbReference type="CDD" id="cd13963">
    <property type="entry name" value="PT_UbiA_2"/>
    <property type="match status" value="1"/>
</dbReference>
<evidence type="ECO:0000256" key="2">
    <source>
        <dbReference type="ARBA" id="ARBA00022692"/>
    </source>
</evidence>
<dbReference type="GO" id="GO:0009247">
    <property type="term" value="P:glycolipid biosynthetic process"/>
    <property type="evidence" value="ECO:0007669"/>
    <property type="project" value="TreeGrafter"/>
</dbReference>
<dbReference type="GO" id="GO:0016765">
    <property type="term" value="F:transferase activity, transferring alkyl or aryl (other than methyl) groups"/>
    <property type="evidence" value="ECO:0007669"/>
    <property type="project" value="InterPro"/>
</dbReference>
<feature type="transmembrane region" description="Helical" evidence="5">
    <location>
        <begin position="286"/>
        <end position="309"/>
    </location>
</feature>
<name>A0A1F4VF58_UNCKA</name>
<dbReference type="EMBL" id="MEVC01000009">
    <property type="protein sequence ID" value="OGC55333.1"/>
    <property type="molecule type" value="Genomic_DNA"/>
</dbReference>
<feature type="transmembrane region" description="Helical" evidence="5">
    <location>
        <begin position="86"/>
        <end position="104"/>
    </location>
</feature>
<keyword evidence="3 5" id="KW-1133">Transmembrane helix</keyword>
<evidence type="ECO:0000256" key="1">
    <source>
        <dbReference type="ARBA" id="ARBA00004141"/>
    </source>
</evidence>
<gene>
    <name evidence="6" type="ORF">A2797_00870</name>
</gene>
<keyword evidence="4 5" id="KW-0472">Membrane</keyword>
<proteinExistence type="predicted"/>
<dbReference type="AlphaFoldDB" id="A0A1F4VF58"/>
<feature type="transmembrane region" description="Helical" evidence="5">
    <location>
        <begin position="48"/>
        <end position="65"/>
    </location>
</feature>
<feature type="transmembrane region" description="Helical" evidence="5">
    <location>
        <begin position="162"/>
        <end position="180"/>
    </location>
</feature>
<evidence type="ECO:0000313" key="7">
    <source>
        <dbReference type="Proteomes" id="UP000179005"/>
    </source>
</evidence>
<comment type="subcellular location">
    <subcellularLocation>
        <location evidence="1">Membrane</location>
        <topology evidence="1">Multi-pass membrane protein</topology>
    </subcellularLocation>
</comment>
<dbReference type="Gene3D" id="1.10.357.140">
    <property type="entry name" value="UbiA prenyltransferase"/>
    <property type="match status" value="1"/>
</dbReference>
<dbReference type="Pfam" id="PF01040">
    <property type="entry name" value="UbiA"/>
    <property type="match status" value="1"/>
</dbReference>
<dbReference type="InterPro" id="IPR044878">
    <property type="entry name" value="UbiA_sf"/>
</dbReference>
<evidence type="ECO:0000313" key="6">
    <source>
        <dbReference type="EMBL" id="OGC55333.1"/>
    </source>
</evidence>
<dbReference type="InterPro" id="IPR000537">
    <property type="entry name" value="UbiA_prenyltransferase"/>
</dbReference>
<feature type="transmembrane region" description="Helical" evidence="5">
    <location>
        <begin position="208"/>
        <end position="230"/>
    </location>
</feature>
<dbReference type="InterPro" id="IPR039653">
    <property type="entry name" value="Prenyltransferase"/>
</dbReference>
<dbReference type="Proteomes" id="UP000179005">
    <property type="component" value="Unassembled WGS sequence"/>
</dbReference>
<accession>A0A1F4VF58</accession>